<dbReference type="InterPro" id="IPR008928">
    <property type="entry name" value="6-hairpin_glycosidase_sf"/>
</dbReference>
<keyword evidence="3" id="KW-0378">Hydrolase</keyword>
<evidence type="ECO:0000313" key="3">
    <source>
        <dbReference type="EMBL" id="GAA3605594.1"/>
    </source>
</evidence>
<dbReference type="RefSeq" id="WP_344801440.1">
    <property type="nucleotide sequence ID" value="NZ_BAABAB010000004.1"/>
</dbReference>
<dbReference type="Proteomes" id="UP001501490">
    <property type="component" value="Unassembled WGS sequence"/>
</dbReference>
<protein>
    <submittedName>
        <fullName evidence="3">Glycoside hydrolase family 15 protein</fullName>
    </submittedName>
</protein>
<dbReference type="Pfam" id="PF19291">
    <property type="entry name" value="TREH_N"/>
    <property type="match status" value="1"/>
</dbReference>
<dbReference type="InterPro" id="IPR012341">
    <property type="entry name" value="6hp_glycosidase-like_sf"/>
</dbReference>
<comment type="caution">
    <text evidence="3">The sequence shown here is derived from an EMBL/GenBank/DDBJ whole genome shotgun (WGS) entry which is preliminary data.</text>
</comment>
<keyword evidence="4" id="KW-1185">Reference proteome</keyword>
<evidence type="ECO:0000259" key="2">
    <source>
        <dbReference type="Pfam" id="PF19291"/>
    </source>
</evidence>
<reference evidence="4" key="1">
    <citation type="journal article" date="2019" name="Int. J. Syst. Evol. Microbiol.">
        <title>The Global Catalogue of Microorganisms (GCM) 10K type strain sequencing project: providing services to taxonomists for standard genome sequencing and annotation.</title>
        <authorList>
            <consortium name="The Broad Institute Genomics Platform"/>
            <consortium name="The Broad Institute Genome Sequencing Center for Infectious Disease"/>
            <person name="Wu L."/>
            <person name="Ma J."/>
        </authorList>
    </citation>
    <scope>NUCLEOTIDE SEQUENCE [LARGE SCALE GENOMIC DNA]</scope>
    <source>
        <strain evidence="4">JCM 16929</strain>
    </source>
</reference>
<dbReference type="PANTHER" id="PTHR31616:SF10">
    <property type="entry name" value="TREHALASE"/>
    <property type="match status" value="1"/>
</dbReference>
<sequence>MNPPATAPDPTGLAEAYPPHALRDYAVLADGYRGALLGPRGDVAWLCVPRWDSAAVFSALIGGPGTYGVTPADRFVWGGFYEPGTMIWRSRWMTDAGAIECREALAYPGEPGRAVLLRRIVAGDQPAVVDVTLNLAPDFGRTGKVTIERDDTGRWSLRAGVIRARWSGAAEAQHRHGCLRLRLEVPADGHHDLVLEIAESELGEPVDPDRAWHATGAAWSAAVPDFAATAAPTESRQSYAVMRGLTAPGGGTVAAATLGLPERAQAGRNYDYRYVWLRDQAYVGIAAGVRQPLPLLDEAVAHTTARVLEHGDRLAPAYRLDGRLPPREATLDLPGYPGGRDVVGNWVRGQFQLDSLGEILQLCATSGRHDHLSTDDRAAAKQVIDLIEQRWPQPDAGVWEVEQAWWTHSRLACVAGLRAVAGSLDHDQAARAATLADQIMAETSRRCLGADGAWRQRPDRPGVDAALLLPPVRGALPATDPRSLATLDKVGRDLVRDGYVYRYAVDQRPLGDAEGAFSMCGFALSIAQLAAGRRVDAYRSFDRQLTAAGTPGLFSEEFDIRQRQLRGNLPQVFVHALMLEASQRLAQGPP</sequence>
<dbReference type="PANTHER" id="PTHR31616">
    <property type="entry name" value="TREHALASE"/>
    <property type="match status" value="1"/>
</dbReference>
<name>A0ABP6ZE18_9ACTN</name>
<feature type="domain" description="GH15-like" evidence="1">
    <location>
        <begin position="248"/>
        <end position="582"/>
    </location>
</feature>
<feature type="domain" description="Trehalase-like N-terminal" evidence="2">
    <location>
        <begin position="25"/>
        <end position="151"/>
    </location>
</feature>
<dbReference type="EMBL" id="BAABAB010000004">
    <property type="protein sequence ID" value="GAA3605594.1"/>
    <property type="molecule type" value="Genomic_DNA"/>
</dbReference>
<dbReference type="InterPro" id="IPR011613">
    <property type="entry name" value="GH15-like"/>
</dbReference>
<dbReference type="GO" id="GO:0016787">
    <property type="term" value="F:hydrolase activity"/>
    <property type="evidence" value="ECO:0007669"/>
    <property type="project" value="UniProtKB-KW"/>
</dbReference>
<evidence type="ECO:0000313" key="4">
    <source>
        <dbReference type="Proteomes" id="UP001501490"/>
    </source>
</evidence>
<dbReference type="SUPFAM" id="SSF48208">
    <property type="entry name" value="Six-hairpin glycosidases"/>
    <property type="match status" value="1"/>
</dbReference>
<dbReference type="Gene3D" id="1.50.10.10">
    <property type="match status" value="1"/>
</dbReference>
<evidence type="ECO:0000259" key="1">
    <source>
        <dbReference type="Pfam" id="PF00723"/>
    </source>
</evidence>
<dbReference type="InterPro" id="IPR045582">
    <property type="entry name" value="Trehalase-like_N"/>
</dbReference>
<dbReference type="Pfam" id="PF00723">
    <property type="entry name" value="Glyco_hydro_15"/>
    <property type="match status" value="1"/>
</dbReference>
<gene>
    <name evidence="3" type="ORF">GCM10022236_04380</name>
</gene>
<organism evidence="3 4">
    <name type="scientific">Microlunatus ginsengisoli</name>
    <dbReference type="NCBI Taxonomy" id="363863"/>
    <lineage>
        <taxon>Bacteria</taxon>
        <taxon>Bacillati</taxon>
        <taxon>Actinomycetota</taxon>
        <taxon>Actinomycetes</taxon>
        <taxon>Propionibacteriales</taxon>
        <taxon>Propionibacteriaceae</taxon>
        <taxon>Microlunatus</taxon>
    </lineage>
</organism>
<accession>A0ABP6ZE18</accession>
<proteinExistence type="predicted"/>